<keyword evidence="3" id="KW-1185">Reference proteome</keyword>
<dbReference type="EMBL" id="SJZJ01000031">
    <property type="protein sequence ID" value="TCJ21669.1"/>
    <property type="molecule type" value="Genomic_DNA"/>
</dbReference>
<dbReference type="GO" id="GO:0016887">
    <property type="term" value="F:ATP hydrolysis activity"/>
    <property type="evidence" value="ECO:0007669"/>
    <property type="project" value="InterPro"/>
</dbReference>
<proteinExistence type="predicted"/>
<keyword evidence="2" id="KW-0067">ATP-binding</keyword>
<dbReference type="SUPFAM" id="SSF52540">
    <property type="entry name" value="P-loop containing nucleoside triphosphate hydrolases"/>
    <property type="match status" value="1"/>
</dbReference>
<accession>A0A4R1BUQ8</accession>
<name>A0A4R1BUQ8_9ACTN</name>
<dbReference type="Gene3D" id="3.40.50.300">
    <property type="entry name" value="P-loop containing nucleotide triphosphate hydrolases"/>
    <property type="match status" value="1"/>
</dbReference>
<dbReference type="PANTHER" id="PTHR43581:SF2">
    <property type="entry name" value="EXCINUCLEASE ATPASE SUBUNIT"/>
    <property type="match status" value="1"/>
</dbReference>
<dbReference type="Pfam" id="PF13304">
    <property type="entry name" value="AAA_21"/>
    <property type="match status" value="1"/>
</dbReference>
<comment type="caution">
    <text evidence="2">The sequence shown here is derived from an EMBL/GenBank/DDBJ whole genome shotgun (WGS) entry which is preliminary data.</text>
</comment>
<evidence type="ECO:0000313" key="2">
    <source>
        <dbReference type="EMBL" id="TCJ21669.1"/>
    </source>
</evidence>
<feature type="domain" description="AAA+ ATPase" evidence="1">
    <location>
        <begin position="185"/>
        <end position="432"/>
    </location>
</feature>
<organism evidence="2 3">
    <name type="scientific">Nocardioides jejuensis</name>
    <dbReference type="NCBI Taxonomy" id="2502782"/>
    <lineage>
        <taxon>Bacteria</taxon>
        <taxon>Bacillati</taxon>
        <taxon>Actinomycetota</taxon>
        <taxon>Actinomycetes</taxon>
        <taxon>Propionibacteriales</taxon>
        <taxon>Nocardioidaceae</taxon>
        <taxon>Nocardioides</taxon>
    </lineage>
</organism>
<dbReference type="InterPro" id="IPR003959">
    <property type="entry name" value="ATPase_AAA_core"/>
</dbReference>
<evidence type="ECO:0000313" key="3">
    <source>
        <dbReference type="Proteomes" id="UP000295453"/>
    </source>
</evidence>
<dbReference type="Proteomes" id="UP000295453">
    <property type="component" value="Unassembled WGS sequence"/>
</dbReference>
<evidence type="ECO:0000259" key="1">
    <source>
        <dbReference type="SMART" id="SM00382"/>
    </source>
</evidence>
<dbReference type="InterPro" id="IPR027417">
    <property type="entry name" value="P-loop_NTPase"/>
</dbReference>
<dbReference type="AlphaFoldDB" id="A0A4R1BUQ8"/>
<dbReference type="InterPro" id="IPR003593">
    <property type="entry name" value="AAA+_ATPase"/>
</dbReference>
<sequence>MKFRVVQMRYPPADAMPGTLYLCTDRWNDFGFTTTFDAVYVAQNGTKQAVGPVKIGGIGWPESQRSPDLPDRFDALGPTFVSVGQDDEYYSNLRALPGTAGEEILVGLRDMAFDNALFDGARREDVVQTSLLRSVSSAAVVGRFRRLALGLPPLTPYKFSYDMPVEEAAQVTSLDFEVTVQANPPTNVHVIVGRNGSGKTRVLKGMAAAITRQANDTEDVGVFRVGDERNAVTATDIANVVSVSFSAFDPFVPVPVEVSARAEIKYTYVGLLVPGEPRTKSHEDLGAEFVESFRACMQDSRRDRWIRAIHTLEGDPNFAAAGLRVLPDKWGSRGDAPQSVRDEMVRLFRRLSSGHGIVLLMTTRLVERVEERTLVLLDEPEAHLHPPLLSAFVRALSDLLMDRNGVAVLATHSPVVLQEVPSNCVLKLERSGYESTVDRPTIETFGENVGTLTREVFGLEVLETGFFRMLRESIERNEDFGGVLDDFERQLGSEASALARAYLAVRSRGIQ</sequence>
<reference evidence="2 3" key="1">
    <citation type="submission" date="2019-03" db="EMBL/GenBank/DDBJ databases">
        <authorList>
            <person name="Kim M.K.M."/>
        </authorList>
    </citation>
    <scope>NUCLEOTIDE SEQUENCE [LARGE SCALE GENOMIC DNA]</scope>
    <source>
        <strain evidence="2 3">18JY15-6</strain>
    </source>
</reference>
<dbReference type="OrthoDB" id="3237462at2"/>
<dbReference type="GO" id="GO:0005524">
    <property type="term" value="F:ATP binding"/>
    <property type="evidence" value="ECO:0007669"/>
    <property type="project" value="UniProtKB-KW"/>
</dbReference>
<dbReference type="PANTHER" id="PTHR43581">
    <property type="entry name" value="ATP/GTP PHOSPHATASE"/>
    <property type="match status" value="1"/>
</dbReference>
<dbReference type="InterPro" id="IPR051396">
    <property type="entry name" value="Bact_Antivir_Def_Nuclease"/>
</dbReference>
<protein>
    <submittedName>
        <fullName evidence="2">ATP-binding protein</fullName>
    </submittedName>
</protein>
<dbReference type="SMART" id="SM00382">
    <property type="entry name" value="AAA"/>
    <property type="match status" value="1"/>
</dbReference>
<gene>
    <name evidence="2" type="ORF">EPD65_14675</name>
</gene>
<dbReference type="RefSeq" id="WP_131585449.1">
    <property type="nucleotide sequence ID" value="NZ_SJZJ01000031.1"/>
</dbReference>
<keyword evidence="2" id="KW-0547">Nucleotide-binding</keyword>